<feature type="transmembrane region" description="Helical" evidence="5">
    <location>
        <begin position="154"/>
        <end position="174"/>
    </location>
</feature>
<feature type="transmembrane region" description="Helical" evidence="5">
    <location>
        <begin position="17"/>
        <end position="40"/>
    </location>
</feature>
<keyword evidence="3 5" id="KW-1133">Transmembrane helix</keyword>
<sequence>MILPAPTLPPFTLLAEVALDSITVTMVSYTITMSMALIFAQKLSYKVDSNQELLALVGGADLVHSSANDMHAHFWDHTCPVGDLVCCGACDYGRGAGNVVGSFFSCMPSCASLSRSLVQQTVGGKTQLASVVSCAILLFVLLWIGPFFEPLPRCVLASIIIVALKGMLLQVCKVPKFCRLSILDGIVWMVTFFTVVLVDIDFGLLAGVVISLVSIFIQGMKPYTCLLGTIPDTDLYLDMNKYKGKQSSDTHETPHDRVKLCRERKAIINASERFNTQEVPGIKIFHYCGGLIFATRDHFREELIRLVGVNPQAELHRMMKRSRRKTMPPKDGIVNVSFVGDEVTGLTNLVEDDKTRFKSLILDFSALSYIDPSGVNTVKILEEEFQKIDIPVYLAGSSCKYVMEFPQRVHNFQSFWNTK</sequence>
<dbReference type="PANTHER" id="PTHR11814">
    <property type="entry name" value="SULFATE TRANSPORTER"/>
    <property type="match status" value="1"/>
</dbReference>
<evidence type="ECO:0000256" key="4">
    <source>
        <dbReference type="ARBA" id="ARBA00023136"/>
    </source>
</evidence>
<gene>
    <name evidence="7" type="ORF">PR048_005849</name>
</gene>
<dbReference type="InterPro" id="IPR011547">
    <property type="entry name" value="SLC26A/SulP_dom"/>
</dbReference>
<keyword evidence="4 5" id="KW-0472">Membrane</keyword>
<keyword evidence="2 5" id="KW-0812">Transmembrane</keyword>
<protein>
    <recommendedName>
        <fullName evidence="6">STAS domain-containing protein</fullName>
    </recommendedName>
</protein>
<feature type="domain" description="STAS" evidence="6">
    <location>
        <begin position="272"/>
        <end position="396"/>
    </location>
</feature>
<evidence type="ECO:0000259" key="6">
    <source>
        <dbReference type="PROSITE" id="PS50801"/>
    </source>
</evidence>
<evidence type="ECO:0000256" key="5">
    <source>
        <dbReference type="SAM" id="Phobius"/>
    </source>
</evidence>
<dbReference type="Gene3D" id="3.30.750.24">
    <property type="entry name" value="STAS domain"/>
    <property type="match status" value="1"/>
</dbReference>
<dbReference type="EMBL" id="JARBHB010000002">
    <property type="protein sequence ID" value="KAJ8893258.1"/>
    <property type="molecule type" value="Genomic_DNA"/>
</dbReference>
<comment type="subcellular location">
    <subcellularLocation>
        <location evidence="1">Membrane</location>
        <topology evidence="1">Multi-pass membrane protein</topology>
    </subcellularLocation>
</comment>
<accession>A0ABQ9IBH2</accession>
<dbReference type="CDD" id="cd07042">
    <property type="entry name" value="STAS_SulP_like_sulfate_transporter"/>
    <property type="match status" value="1"/>
</dbReference>
<reference evidence="7 8" key="1">
    <citation type="submission" date="2023-02" db="EMBL/GenBank/DDBJ databases">
        <title>LHISI_Scaffold_Assembly.</title>
        <authorList>
            <person name="Stuart O.P."/>
            <person name="Cleave R."/>
            <person name="Magrath M.J.L."/>
            <person name="Mikheyev A.S."/>
        </authorList>
    </citation>
    <scope>NUCLEOTIDE SEQUENCE [LARGE SCALE GENOMIC DNA]</scope>
    <source>
        <strain evidence="7">Daus_M_001</strain>
        <tissue evidence="7">Leg muscle</tissue>
    </source>
</reference>
<evidence type="ECO:0000313" key="8">
    <source>
        <dbReference type="Proteomes" id="UP001159363"/>
    </source>
</evidence>
<dbReference type="SUPFAM" id="SSF52091">
    <property type="entry name" value="SpoIIaa-like"/>
    <property type="match status" value="1"/>
</dbReference>
<dbReference type="Proteomes" id="UP001159363">
    <property type="component" value="Chromosome 2"/>
</dbReference>
<dbReference type="Pfam" id="PF00916">
    <property type="entry name" value="Sulfate_transp"/>
    <property type="match status" value="2"/>
</dbReference>
<proteinExistence type="predicted"/>
<evidence type="ECO:0000313" key="7">
    <source>
        <dbReference type="EMBL" id="KAJ8893258.1"/>
    </source>
</evidence>
<feature type="transmembrane region" description="Helical" evidence="5">
    <location>
        <begin position="128"/>
        <end position="148"/>
    </location>
</feature>
<dbReference type="Pfam" id="PF01740">
    <property type="entry name" value="STAS"/>
    <property type="match status" value="1"/>
</dbReference>
<dbReference type="InterPro" id="IPR001902">
    <property type="entry name" value="SLC26A/SulP_fam"/>
</dbReference>
<comment type="caution">
    <text evidence="7">The sequence shown here is derived from an EMBL/GenBank/DDBJ whole genome shotgun (WGS) entry which is preliminary data.</text>
</comment>
<dbReference type="InterPro" id="IPR002645">
    <property type="entry name" value="STAS_dom"/>
</dbReference>
<feature type="transmembrane region" description="Helical" evidence="5">
    <location>
        <begin position="186"/>
        <end position="217"/>
    </location>
</feature>
<dbReference type="InterPro" id="IPR036513">
    <property type="entry name" value="STAS_dom_sf"/>
</dbReference>
<name>A0ABQ9IBH2_9NEOP</name>
<evidence type="ECO:0000256" key="2">
    <source>
        <dbReference type="ARBA" id="ARBA00022692"/>
    </source>
</evidence>
<evidence type="ECO:0000256" key="1">
    <source>
        <dbReference type="ARBA" id="ARBA00004141"/>
    </source>
</evidence>
<evidence type="ECO:0000256" key="3">
    <source>
        <dbReference type="ARBA" id="ARBA00022989"/>
    </source>
</evidence>
<dbReference type="PROSITE" id="PS50801">
    <property type="entry name" value="STAS"/>
    <property type="match status" value="1"/>
</dbReference>
<keyword evidence="8" id="KW-1185">Reference proteome</keyword>
<organism evidence="7 8">
    <name type="scientific">Dryococelus australis</name>
    <dbReference type="NCBI Taxonomy" id="614101"/>
    <lineage>
        <taxon>Eukaryota</taxon>
        <taxon>Metazoa</taxon>
        <taxon>Ecdysozoa</taxon>
        <taxon>Arthropoda</taxon>
        <taxon>Hexapoda</taxon>
        <taxon>Insecta</taxon>
        <taxon>Pterygota</taxon>
        <taxon>Neoptera</taxon>
        <taxon>Polyneoptera</taxon>
        <taxon>Phasmatodea</taxon>
        <taxon>Verophasmatodea</taxon>
        <taxon>Anareolatae</taxon>
        <taxon>Phasmatidae</taxon>
        <taxon>Eurycanthinae</taxon>
        <taxon>Dryococelus</taxon>
    </lineage>
</organism>